<evidence type="ECO:0000259" key="2">
    <source>
        <dbReference type="Pfam" id="PF18431"/>
    </source>
</evidence>
<feature type="region of interest" description="Disordered" evidence="1">
    <location>
        <begin position="404"/>
        <end position="428"/>
    </location>
</feature>
<dbReference type="EMBL" id="OY288114">
    <property type="protein sequence ID" value="CAJ0851850.1"/>
    <property type="molecule type" value="Genomic_DNA"/>
</dbReference>
<proteinExistence type="predicted"/>
<accession>A0AA48LZ55</accession>
<dbReference type="Pfam" id="PF04860">
    <property type="entry name" value="Phage_portal"/>
    <property type="match status" value="1"/>
</dbReference>
<evidence type="ECO:0000313" key="3">
    <source>
        <dbReference type="EMBL" id="CAJ0851850.1"/>
    </source>
</evidence>
<dbReference type="NCBIfam" id="TIGR01537">
    <property type="entry name" value="portal_HK97"/>
    <property type="match status" value="1"/>
</dbReference>
<dbReference type="InterPro" id="IPR041436">
    <property type="entry name" value="RNAse_A_bac"/>
</dbReference>
<dbReference type="InterPro" id="IPR006427">
    <property type="entry name" value="Portal_HK97"/>
</dbReference>
<evidence type="ECO:0000256" key="1">
    <source>
        <dbReference type="SAM" id="MobiDB-lite"/>
    </source>
</evidence>
<reference evidence="3" key="1">
    <citation type="submission" date="2023-07" db="EMBL/GenBank/DDBJ databases">
        <authorList>
            <person name="Pelsma A.J. K."/>
        </authorList>
    </citation>
    <scope>NUCLEOTIDE SEQUENCE</scope>
</reference>
<dbReference type="InterPro" id="IPR006944">
    <property type="entry name" value="Phage/GTA_portal"/>
</dbReference>
<name>A0AA48LZ55_9ZZZZ</name>
<organism evidence="3">
    <name type="scientific">freshwater sediment metagenome</name>
    <dbReference type="NCBI Taxonomy" id="556182"/>
    <lineage>
        <taxon>unclassified sequences</taxon>
        <taxon>metagenomes</taxon>
        <taxon>ecological metagenomes</taxon>
    </lineage>
</organism>
<protein>
    <recommendedName>
        <fullName evidence="2">Bacterial CdiA-CT RNAse A domain-containing protein</fullName>
    </recommendedName>
</protein>
<sequence length="598" mass="65615">MPSFFTRLFGAAAPVREAKASRAAKLLAMHSIGQPQWTARNSAALTREGYERNAVGHRCVRMVAEAAASVPWLLYEGGLEVPDHPLLALIERPNPTDTCVSFIEAICANLLLYGNAYIESVLLDGQLRELYALRPDRMRVEPGRNGWPAAFVYRAQGEEARYVMQGEGIEPILHIRLFHPLDDYYGFSPLAAAQVALDTHNAASFWNKALLDNSARPSGALVYSGPDGAHLSDEQFTRLKQELEENFSGADNAGRPLLLEGGLDWRALSLSPKDMDFAESKAGAAREIALAFGVPPLLLGLPGDNTFANYSEANRAFWRQTVLPLVTRVQKSFQAWLRPGFGDFRLDYNADRLEALATERASEWDRIGKASFLTLDEQREAVGYGRAPKDAVLGKLGGGFERRYSPGQPRVPAGSAEGGQWTSGGGGGSSGAGLIGNVAILAENPTRFLESSIETIQQTDFAVDLLDEEAQGGHAIARHVARSIEELIRRADRNRIGVGNIGIYEDRIGSFKSLILANSFVNRVLSQSSSLISEVINGKRRRAVLESWFDQPTGYESHRSSFRAKVIIRDTHGVRVIIEHAPRLHKGFRIITAFPVNP</sequence>
<gene>
    <name evidence="3" type="ORF">AMST5_00479</name>
</gene>
<dbReference type="AlphaFoldDB" id="A0AA48LZ55"/>
<feature type="domain" description="Bacterial CdiA-CT RNAse A" evidence="2">
    <location>
        <begin position="473"/>
        <end position="595"/>
    </location>
</feature>
<dbReference type="Pfam" id="PF18431">
    <property type="entry name" value="RNAse_A_bac"/>
    <property type="match status" value="1"/>
</dbReference>